<organism evidence="1 2">
    <name type="scientific">Favolaschia claudopus</name>
    <dbReference type="NCBI Taxonomy" id="2862362"/>
    <lineage>
        <taxon>Eukaryota</taxon>
        <taxon>Fungi</taxon>
        <taxon>Dikarya</taxon>
        <taxon>Basidiomycota</taxon>
        <taxon>Agaricomycotina</taxon>
        <taxon>Agaricomycetes</taxon>
        <taxon>Agaricomycetidae</taxon>
        <taxon>Agaricales</taxon>
        <taxon>Marasmiineae</taxon>
        <taxon>Mycenaceae</taxon>
        <taxon>Favolaschia</taxon>
    </lineage>
</organism>
<dbReference type="EMBL" id="JAWWNJ010000112">
    <property type="protein sequence ID" value="KAK6992217.1"/>
    <property type="molecule type" value="Genomic_DNA"/>
</dbReference>
<reference evidence="1 2" key="1">
    <citation type="journal article" date="2024" name="J Genomics">
        <title>Draft genome sequencing and assembly of Favolaschia claudopus CIRM-BRFM 2984 isolated from oak limbs.</title>
        <authorList>
            <person name="Navarro D."/>
            <person name="Drula E."/>
            <person name="Chaduli D."/>
            <person name="Cazenave R."/>
            <person name="Ahrendt S."/>
            <person name="Wang J."/>
            <person name="Lipzen A."/>
            <person name="Daum C."/>
            <person name="Barry K."/>
            <person name="Grigoriev I.V."/>
            <person name="Favel A."/>
            <person name="Rosso M.N."/>
            <person name="Martin F."/>
        </authorList>
    </citation>
    <scope>NUCLEOTIDE SEQUENCE [LARGE SCALE GENOMIC DNA]</scope>
    <source>
        <strain evidence="1 2">CIRM-BRFM 2984</strain>
    </source>
</reference>
<dbReference type="AlphaFoldDB" id="A0AAV9ZUV9"/>
<protein>
    <recommendedName>
        <fullName evidence="3">Secreted protein</fullName>
    </recommendedName>
</protein>
<keyword evidence="2" id="KW-1185">Reference proteome</keyword>
<accession>A0AAV9ZUV9</accession>
<proteinExistence type="predicted"/>
<sequence>MRRCRLVQVLVISENAANFWVALFALALISLTVIDQARVADAGASFNLQSLILSLQRIVWRFGIRRQCINDRSDVKARHRTAGANSVACIVRWRISLRLPLQLRIFSFHRFREVGYENRCCSFRLRALRDPSRTTSCARPREFSC</sequence>
<gene>
    <name evidence="1" type="ORF">R3P38DRAFT_213802</name>
</gene>
<evidence type="ECO:0008006" key="3">
    <source>
        <dbReference type="Google" id="ProtNLM"/>
    </source>
</evidence>
<dbReference type="Proteomes" id="UP001362999">
    <property type="component" value="Unassembled WGS sequence"/>
</dbReference>
<name>A0AAV9ZUV9_9AGAR</name>
<comment type="caution">
    <text evidence="1">The sequence shown here is derived from an EMBL/GenBank/DDBJ whole genome shotgun (WGS) entry which is preliminary data.</text>
</comment>
<evidence type="ECO:0000313" key="1">
    <source>
        <dbReference type="EMBL" id="KAK6992217.1"/>
    </source>
</evidence>
<evidence type="ECO:0000313" key="2">
    <source>
        <dbReference type="Proteomes" id="UP001362999"/>
    </source>
</evidence>